<dbReference type="InterPro" id="IPR015063">
    <property type="entry name" value="USP8_dimer"/>
</dbReference>
<dbReference type="Gene3D" id="3.40.140.10">
    <property type="entry name" value="Cytidine Deaminase, domain 2"/>
    <property type="match status" value="1"/>
</dbReference>
<gene>
    <name evidence="12" type="ORF">XELAEV_18020244mg</name>
</gene>
<dbReference type="SMART" id="SM00232">
    <property type="entry name" value="JAB_MPN"/>
    <property type="match status" value="1"/>
</dbReference>
<keyword evidence="5" id="KW-0833">Ubl conjugation pathway</keyword>
<evidence type="ECO:0000256" key="2">
    <source>
        <dbReference type="ARBA" id="ARBA00010981"/>
    </source>
</evidence>
<dbReference type="PANTHER" id="PTHR12947:SF8">
    <property type="entry name" value="STAM-BINDING PROTEIN"/>
    <property type="match status" value="1"/>
</dbReference>
<evidence type="ECO:0000256" key="8">
    <source>
        <dbReference type="ARBA" id="ARBA00023049"/>
    </source>
</evidence>
<evidence type="ECO:0000256" key="10">
    <source>
        <dbReference type="SAM" id="MobiDB-lite"/>
    </source>
</evidence>
<evidence type="ECO:0000256" key="7">
    <source>
        <dbReference type="ARBA" id="ARBA00022833"/>
    </source>
</evidence>
<evidence type="ECO:0000256" key="1">
    <source>
        <dbReference type="ARBA" id="ARBA00001947"/>
    </source>
</evidence>
<name>A0A974D6M4_XENLA</name>
<evidence type="ECO:0000256" key="6">
    <source>
        <dbReference type="ARBA" id="ARBA00022801"/>
    </source>
</evidence>
<dbReference type="InterPro" id="IPR000555">
    <property type="entry name" value="JAMM/MPN+_dom"/>
</dbReference>
<dbReference type="OMA" id="NSFTITH"/>
<dbReference type="GO" id="GO:0005768">
    <property type="term" value="C:endosome"/>
    <property type="evidence" value="ECO:0007669"/>
    <property type="project" value="TreeGrafter"/>
</dbReference>
<feature type="domain" description="MPN" evidence="11">
    <location>
        <begin position="333"/>
        <end position="464"/>
    </location>
</feature>
<dbReference type="GO" id="GO:0032154">
    <property type="term" value="C:cleavage furrow"/>
    <property type="evidence" value="ECO:0007669"/>
    <property type="project" value="TreeGrafter"/>
</dbReference>
<protein>
    <recommendedName>
        <fullName evidence="11">MPN domain-containing protein</fullName>
    </recommendedName>
</protein>
<proteinExistence type="inferred from homology"/>
<keyword evidence="9" id="KW-0175">Coiled coil</keyword>
<keyword evidence="4" id="KW-0479">Metal-binding</keyword>
<evidence type="ECO:0000256" key="5">
    <source>
        <dbReference type="ARBA" id="ARBA00022786"/>
    </source>
</evidence>
<dbReference type="PANTHER" id="PTHR12947">
    <property type="entry name" value="AMSH-LIKE PROTEASE"/>
    <property type="match status" value="1"/>
</dbReference>
<dbReference type="Pfam" id="PF01398">
    <property type="entry name" value="JAB"/>
    <property type="match status" value="1"/>
</dbReference>
<sequence>MGVVSSDQGRVCSPASFSRQNKKYSDKIPSLTKYGGSCPSHVCVTAGSRRTQCRTGQPPGINATQVQLSTRKAFQQIRVVFICTMPEHSDASLPPEERIRALVLKGTSVEVNDDIPPKRYYRSGVEMIRMANVYAGEGSTENAFILYNKYITLFIEKLPRHRDYKTANAPEKKETLKKLKEVAFPKAEELKKELHKRYKKEYEEYSEKKRKEEEERARRQALQQQLDAEKQRVALMKQQQEQQEQFQAFEEMIRRKEMEAERLRILHQFSKDDSEPESLGGPLISGVNEPPVTPLLPSYGTVQPQTPAVDRSLKPSSYGNNSSGATSDGLRHVKIPRDVCFKFLHLSENNTQRGVETCGILCGKLLQNEFTITHVIVPKQSGGPDYCNTESEEDLFLIQDQQGLITLGWIHTHPTQTAFLSSVDLHTHCSYQMMLPESIAIVCSPKFQETGFFKLTDYGMKEIGECRQKGFHPHCKDPPLFSSSSHVSVTEQDVTVMDLR</sequence>
<comment type="cofactor">
    <cofactor evidence="1">
        <name>Zn(2+)</name>
        <dbReference type="ChEBI" id="CHEBI:29105"/>
    </cofactor>
</comment>
<dbReference type="InterPro" id="IPR044098">
    <property type="entry name" value="STAMBP/STALP-like_MPN"/>
</dbReference>
<dbReference type="Proteomes" id="UP000694892">
    <property type="component" value="Chromosome 3S"/>
</dbReference>
<evidence type="ECO:0000313" key="12">
    <source>
        <dbReference type="EMBL" id="OCT86559.1"/>
    </source>
</evidence>
<keyword evidence="6" id="KW-0378">Hydrolase</keyword>
<keyword evidence="3" id="KW-0645">Protease</keyword>
<dbReference type="GO" id="GO:0006508">
    <property type="term" value="P:proteolysis"/>
    <property type="evidence" value="ECO:0007669"/>
    <property type="project" value="UniProtKB-KW"/>
</dbReference>
<dbReference type="Gene3D" id="1.20.58.80">
    <property type="entry name" value="Phosphotransferase system, lactose/cellobiose-type IIA subunit"/>
    <property type="match status" value="1"/>
</dbReference>
<dbReference type="SUPFAM" id="SSF102712">
    <property type="entry name" value="JAB1/MPN domain"/>
    <property type="match status" value="1"/>
</dbReference>
<keyword evidence="7" id="KW-0862">Zinc</keyword>
<reference evidence="13" key="1">
    <citation type="journal article" date="2016" name="Nature">
        <title>Genome evolution in the allotetraploid frog Xenopus laevis.</title>
        <authorList>
            <person name="Session A.M."/>
            <person name="Uno Y."/>
            <person name="Kwon T."/>
            <person name="Chapman J.A."/>
            <person name="Toyoda A."/>
            <person name="Takahashi S."/>
            <person name="Fukui A."/>
            <person name="Hikosaka A."/>
            <person name="Suzuki A."/>
            <person name="Kondo M."/>
            <person name="van Heeringen S.J."/>
            <person name="Quigley I."/>
            <person name="Heinz S."/>
            <person name="Ogino H."/>
            <person name="Ochi H."/>
            <person name="Hellsten U."/>
            <person name="Lyons J.B."/>
            <person name="Simakov O."/>
            <person name="Putnam N."/>
            <person name="Stites J."/>
            <person name="Kuroki Y."/>
            <person name="Tanaka T."/>
            <person name="Michiue T."/>
            <person name="Watanabe M."/>
            <person name="Bogdanovic O."/>
            <person name="Lister R."/>
            <person name="Georgiou G."/>
            <person name="Paranjpe S.S."/>
            <person name="van Kruijsbergen I."/>
            <person name="Shu S."/>
            <person name="Carlson J."/>
            <person name="Kinoshita T."/>
            <person name="Ohta Y."/>
            <person name="Mawaribuchi S."/>
            <person name="Jenkins J."/>
            <person name="Grimwood J."/>
            <person name="Schmutz J."/>
            <person name="Mitros T."/>
            <person name="Mozaffari S.V."/>
            <person name="Suzuki Y."/>
            <person name="Haramoto Y."/>
            <person name="Yamamoto T.S."/>
            <person name="Takagi C."/>
            <person name="Heald R."/>
            <person name="Miller K."/>
            <person name="Haudenschild C."/>
            <person name="Kitzman J."/>
            <person name="Nakayama T."/>
            <person name="Izutsu Y."/>
            <person name="Robert J."/>
            <person name="Fortriede J."/>
            <person name="Burns K."/>
            <person name="Lotay V."/>
            <person name="Karimi K."/>
            <person name="Yasuoka Y."/>
            <person name="Dichmann D.S."/>
            <person name="Flajnik M.F."/>
            <person name="Houston D.W."/>
            <person name="Shendure J."/>
            <person name="DuPasquier L."/>
            <person name="Vize P.D."/>
            <person name="Zorn A.M."/>
            <person name="Ito M."/>
            <person name="Marcotte E.M."/>
            <person name="Wallingford J.B."/>
            <person name="Ito Y."/>
            <person name="Asashima M."/>
            <person name="Ueno N."/>
            <person name="Matsuda Y."/>
            <person name="Veenstra G.J."/>
            <person name="Fujiyama A."/>
            <person name="Harland R.M."/>
            <person name="Taira M."/>
            <person name="Rokhsar D.S."/>
        </authorList>
    </citation>
    <scope>NUCLEOTIDE SEQUENCE [LARGE SCALE GENOMIC DNA]</scope>
    <source>
        <strain evidence="13">J</strain>
    </source>
</reference>
<feature type="coiled-coil region" evidence="9">
    <location>
        <begin position="191"/>
        <end position="259"/>
    </location>
</feature>
<dbReference type="Pfam" id="PF08969">
    <property type="entry name" value="USP8_dimer"/>
    <property type="match status" value="1"/>
</dbReference>
<evidence type="ECO:0000259" key="11">
    <source>
        <dbReference type="PROSITE" id="PS50249"/>
    </source>
</evidence>
<evidence type="ECO:0000313" key="13">
    <source>
        <dbReference type="Proteomes" id="UP000694892"/>
    </source>
</evidence>
<evidence type="ECO:0000256" key="9">
    <source>
        <dbReference type="SAM" id="Coils"/>
    </source>
</evidence>
<dbReference type="AlphaFoldDB" id="A0A974D6M4"/>
<dbReference type="CDD" id="cd08066">
    <property type="entry name" value="MPN_AMSH_like"/>
    <property type="match status" value="1"/>
</dbReference>
<dbReference type="FunFam" id="1.20.58.80:FF:000013">
    <property type="entry name" value="STAM-binding protein-like A"/>
    <property type="match status" value="1"/>
</dbReference>
<dbReference type="InterPro" id="IPR037518">
    <property type="entry name" value="MPN"/>
</dbReference>
<dbReference type="GO" id="GO:0046872">
    <property type="term" value="F:metal ion binding"/>
    <property type="evidence" value="ECO:0007669"/>
    <property type="project" value="UniProtKB-KW"/>
</dbReference>
<evidence type="ECO:0000256" key="3">
    <source>
        <dbReference type="ARBA" id="ARBA00022670"/>
    </source>
</evidence>
<comment type="similarity">
    <text evidence="2">Belongs to the peptidase M67C family.</text>
</comment>
<dbReference type="PROSITE" id="PS50249">
    <property type="entry name" value="MPN"/>
    <property type="match status" value="1"/>
</dbReference>
<organism evidence="12 13">
    <name type="scientific">Xenopus laevis</name>
    <name type="common">African clawed frog</name>
    <dbReference type="NCBI Taxonomy" id="8355"/>
    <lineage>
        <taxon>Eukaryota</taxon>
        <taxon>Metazoa</taxon>
        <taxon>Chordata</taxon>
        <taxon>Craniata</taxon>
        <taxon>Vertebrata</taxon>
        <taxon>Euteleostomi</taxon>
        <taxon>Amphibia</taxon>
        <taxon>Batrachia</taxon>
        <taxon>Anura</taxon>
        <taxon>Pipoidea</taxon>
        <taxon>Pipidae</taxon>
        <taxon>Xenopodinae</taxon>
        <taxon>Xenopus</taxon>
        <taxon>Xenopus</taxon>
    </lineage>
</organism>
<keyword evidence="8" id="KW-0482">Metalloprotease</keyword>
<evidence type="ECO:0000256" key="4">
    <source>
        <dbReference type="ARBA" id="ARBA00022723"/>
    </source>
</evidence>
<feature type="compositionally biased region" description="Polar residues" evidence="10">
    <location>
        <begin position="314"/>
        <end position="326"/>
    </location>
</feature>
<dbReference type="FunFam" id="3.40.140.10:FF:000010">
    <property type="entry name" value="AMSH-like protease isoform X1"/>
    <property type="match status" value="1"/>
</dbReference>
<dbReference type="GO" id="GO:0140492">
    <property type="term" value="F:metal-dependent deubiquitinase activity"/>
    <property type="evidence" value="ECO:0007669"/>
    <property type="project" value="InterPro"/>
</dbReference>
<dbReference type="GO" id="GO:0070536">
    <property type="term" value="P:protein K63-linked deubiquitination"/>
    <property type="evidence" value="ECO:0007669"/>
    <property type="project" value="InterPro"/>
</dbReference>
<dbReference type="SUPFAM" id="SSF140856">
    <property type="entry name" value="USP8 N-terminal domain-like"/>
    <property type="match status" value="1"/>
</dbReference>
<accession>A0A974D6M4</accession>
<dbReference type="GO" id="GO:0061578">
    <property type="term" value="F:K63-linked deubiquitinase activity"/>
    <property type="evidence" value="ECO:0007669"/>
    <property type="project" value="InterPro"/>
</dbReference>
<dbReference type="EMBL" id="CM004471">
    <property type="protein sequence ID" value="OCT86559.1"/>
    <property type="molecule type" value="Genomic_DNA"/>
</dbReference>
<feature type="region of interest" description="Disordered" evidence="10">
    <location>
        <begin position="305"/>
        <end position="329"/>
    </location>
</feature>